<organism evidence="2 3">
    <name type="scientific">Novibacillus thermophilus</name>
    <dbReference type="NCBI Taxonomy" id="1471761"/>
    <lineage>
        <taxon>Bacteria</taxon>
        <taxon>Bacillati</taxon>
        <taxon>Bacillota</taxon>
        <taxon>Bacilli</taxon>
        <taxon>Bacillales</taxon>
        <taxon>Thermoactinomycetaceae</taxon>
        <taxon>Novibacillus</taxon>
    </lineage>
</organism>
<feature type="domain" description="FIMAH" evidence="1">
    <location>
        <begin position="564"/>
        <end position="644"/>
    </location>
</feature>
<accession>A0A1U9K8X9</accession>
<dbReference type="STRING" id="1471761.B0W44_12630"/>
<protein>
    <recommendedName>
        <fullName evidence="1">FIMAH domain-containing protein</fullName>
    </recommendedName>
</protein>
<dbReference type="AlphaFoldDB" id="A0A1U9K8X9"/>
<dbReference type="Gene3D" id="2.60.120.260">
    <property type="entry name" value="Galactose-binding domain-like"/>
    <property type="match status" value="1"/>
</dbReference>
<dbReference type="KEGG" id="ntr:B0W44_12630"/>
<sequence>MKKSRLCQILYFVTATILIVPMSFGGDVLANTADAEVPGDSTFFSTVYVEESDTLNTDSQGDLWASCWSDDDYLYAANGDGDGFTIIPPNTPNVPPAHEHLTDIAVNRISGTPGNLKGETIARSDDIGQIWNDPDHYNRKPTGMACVDGDLYLAVQDLSKDFNDVPSATIVKSTDKGKTWTWDKSGPMFDDHTFTTIMFLDYGKDYENAIDDYVYAYGLDYNWRDSFNDRVEDPTKLFLARVPKTSIMDRSAWEFYTGLDDGHPTWSSHIDEKVPVLQDDRLVYQDTYFSSDPKNMTVISQGSVVYNKPLDRYIYSSWTEYTFEFYEAPTPWGPWKRFLSKDYGAYPWTETKNGGYATTIPSKFISPDGKTMYVQSNTFMGGTNNYNFSLRKMVVEPYVSSTPTNSKNNDNLAVIDESTTPINKVAHFGNVDYFNNGIKEESEDSWNNERKTVDWWGYTWNKSYNMNTVKYTTGNMFSDGGWFTDVKVQVRQNFEWIDVKNLSVTPDYPKDQTAGKHQTYTFTFDDTWGDGVRIIGTPGGSKTFTSIGELEVYYAKETPQGVGAADMKALVERFEEKGEFANRDAARSLIIHLTAVDHFERREAAEKVVKHMKRFKVLLDHQQDGELISERAFQALHSHADALMKKWEQSLR</sequence>
<name>A0A1U9K8X9_9BACL</name>
<dbReference type="InterPro" id="IPR054470">
    <property type="entry name" value="FIMAH_dom"/>
</dbReference>
<reference evidence="2 3" key="1">
    <citation type="journal article" date="2015" name="Int. J. Syst. Evol. Microbiol.">
        <title>Novibacillus thermophilus gen. nov., sp. nov., a Gram-staining-negative and moderately thermophilic member of the family Thermoactinomycetaceae.</title>
        <authorList>
            <person name="Yang G."/>
            <person name="Chen J."/>
            <person name="Zhou S."/>
        </authorList>
    </citation>
    <scope>NUCLEOTIDE SEQUENCE [LARGE SCALE GENOMIC DNA]</scope>
    <source>
        <strain evidence="2 3">SG-1</strain>
    </source>
</reference>
<evidence type="ECO:0000259" key="1">
    <source>
        <dbReference type="Pfam" id="PF22888"/>
    </source>
</evidence>
<keyword evidence="3" id="KW-1185">Reference proteome</keyword>
<dbReference type="Pfam" id="PF22888">
    <property type="entry name" value="FIMAH"/>
    <property type="match status" value="1"/>
</dbReference>
<dbReference type="Proteomes" id="UP000188603">
    <property type="component" value="Chromosome"/>
</dbReference>
<proteinExistence type="predicted"/>
<dbReference type="EMBL" id="CP019699">
    <property type="protein sequence ID" value="AQS56480.1"/>
    <property type="molecule type" value="Genomic_DNA"/>
</dbReference>
<gene>
    <name evidence="2" type="ORF">B0W44_12630</name>
</gene>
<evidence type="ECO:0000313" key="2">
    <source>
        <dbReference type="EMBL" id="AQS56480.1"/>
    </source>
</evidence>
<evidence type="ECO:0000313" key="3">
    <source>
        <dbReference type="Proteomes" id="UP000188603"/>
    </source>
</evidence>